<dbReference type="GO" id="GO:0016788">
    <property type="term" value="F:hydrolase activity, acting on ester bonds"/>
    <property type="evidence" value="ECO:0007669"/>
    <property type="project" value="InterPro"/>
</dbReference>
<reference evidence="2 3" key="2">
    <citation type="submission" date="2020-02" db="EMBL/GenBank/DDBJ databases">
        <title>The new genus of Enterobacteriales.</title>
        <authorList>
            <person name="Kim I.S."/>
        </authorList>
    </citation>
    <scope>NUCLEOTIDE SEQUENCE [LARGE SCALE GENOMIC DNA]</scope>
    <source>
        <strain evidence="2 3">SAP-6</strain>
    </source>
</reference>
<accession>A0A845SLS5</accession>
<gene>
    <name evidence="2" type="ORF">GRH90_15715</name>
</gene>
<comment type="caution">
    <text evidence="2">The sequence shown here is derived from an EMBL/GenBank/DDBJ whole genome shotgun (WGS) entry which is preliminary data.</text>
</comment>
<dbReference type="InterPro" id="IPR029058">
    <property type="entry name" value="AB_hydrolase_fold"/>
</dbReference>
<reference evidence="2 3" key="1">
    <citation type="submission" date="2019-12" db="EMBL/GenBank/DDBJ databases">
        <authorList>
            <person name="Lee S.D."/>
        </authorList>
    </citation>
    <scope>NUCLEOTIDE SEQUENCE [LARGE SCALE GENOMIC DNA]</scope>
    <source>
        <strain evidence="2 3">SAP-6</strain>
    </source>
</reference>
<protein>
    <recommendedName>
        <fullName evidence="1">GPI inositol-deacylase PGAP1-like alpha/beta domain-containing protein</fullName>
    </recommendedName>
</protein>
<organism evidence="2 3">
    <name type="scientific">Acerihabitans arboris</name>
    <dbReference type="NCBI Taxonomy" id="2691583"/>
    <lineage>
        <taxon>Bacteria</taxon>
        <taxon>Pseudomonadati</taxon>
        <taxon>Pseudomonadota</taxon>
        <taxon>Gammaproteobacteria</taxon>
        <taxon>Enterobacterales</taxon>
        <taxon>Pectobacteriaceae</taxon>
        <taxon>Acerihabitans</taxon>
    </lineage>
</organism>
<dbReference type="AlphaFoldDB" id="A0A845SLS5"/>
<evidence type="ECO:0000313" key="3">
    <source>
        <dbReference type="Proteomes" id="UP000461443"/>
    </source>
</evidence>
<proteinExistence type="predicted"/>
<dbReference type="InterPro" id="IPR012908">
    <property type="entry name" value="PGAP1-ab_dom-like"/>
</dbReference>
<dbReference type="RefSeq" id="WP_162366909.1">
    <property type="nucleotide sequence ID" value="NZ_WUBS01000011.1"/>
</dbReference>
<dbReference type="PANTHER" id="PTHR11440">
    <property type="entry name" value="LECITHIN-CHOLESTEROL ACYLTRANSFERASE-RELATED"/>
    <property type="match status" value="1"/>
</dbReference>
<evidence type="ECO:0000259" key="1">
    <source>
        <dbReference type="Pfam" id="PF07819"/>
    </source>
</evidence>
<dbReference type="EMBL" id="WUBS01000011">
    <property type="protein sequence ID" value="NDL64187.1"/>
    <property type="molecule type" value="Genomic_DNA"/>
</dbReference>
<sequence length="512" mass="57351">MTLLTENEVVVLPEYDTQGRPYYNIPNARADHNLVAVCPKVADKVIPVIFLPGVMGTNLKNGKDKRIWHANLYQGVDALKWIKKGAVERKLLLDPANTDIDNDGFIHFNEQEGTMFPSREQRGWGTALFKNYGESLHILQLMLNDGHILLDNLFHGTRRLTTRQQLIGEKLGVEQAQKEEQCLTEPEVRHSYDFLFPLHVFGYNWLQSNAESATRLGDYIAQVLGMYHGRLAMEKVILITHSMGGLVARHYSENMGGRENILGIVHGVMPDLGSPATYRRMKTGERGIVGAVIGPNAEALMPVLAQSPGPLQLLPGTAYGPGWLKIQNGNKIESWPVSDPYSEIYLNKNDWWRLYDAGISGGRPEVEWNKFEKIITNKVKNFIEGLSNKYHPQTWIFYGASEKKPSDEYLIWRERQFQRPVYGRPILQFPTYRQATGKTFELTSSGSPGDGTVPVKGGKIALHQLRGSLATDVDHEGAYNAGNIAMGGTLSVAMKFTLYSVVKMVREVPPCG</sequence>
<keyword evidence="3" id="KW-1185">Reference proteome</keyword>
<dbReference type="Proteomes" id="UP000461443">
    <property type="component" value="Unassembled WGS sequence"/>
</dbReference>
<name>A0A845SLS5_9GAMM</name>
<evidence type="ECO:0000313" key="2">
    <source>
        <dbReference type="EMBL" id="NDL64187.1"/>
    </source>
</evidence>
<dbReference type="Pfam" id="PF07819">
    <property type="entry name" value="PGAP1"/>
    <property type="match status" value="1"/>
</dbReference>
<feature type="domain" description="GPI inositol-deacylase PGAP1-like alpha/beta" evidence="1">
    <location>
        <begin position="215"/>
        <end position="251"/>
    </location>
</feature>
<dbReference type="SUPFAM" id="SSF53474">
    <property type="entry name" value="alpha/beta-Hydrolases"/>
    <property type="match status" value="1"/>
</dbReference>
<dbReference type="Gene3D" id="3.40.50.1820">
    <property type="entry name" value="alpha/beta hydrolase"/>
    <property type="match status" value="1"/>
</dbReference>